<dbReference type="AlphaFoldDB" id="A0A378X3C8"/>
<accession>A0A378X3C8</accession>
<evidence type="ECO:0000313" key="2">
    <source>
        <dbReference type="Proteomes" id="UP000255082"/>
    </source>
</evidence>
<dbReference type="RefSeq" id="WP_128145451.1">
    <property type="nucleotide sequence ID" value="NZ_UGRU01000001.1"/>
</dbReference>
<organism evidence="1 2">
    <name type="scientific">Nocardia africana</name>
    <dbReference type="NCBI Taxonomy" id="134964"/>
    <lineage>
        <taxon>Bacteria</taxon>
        <taxon>Bacillati</taxon>
        <taxon>Actinomycetota</taxon>
        <taxon>Actinomycetes</taxon>
        <taxon>Mycobacteriales</taxon>
        <taxon>Nocardiaceae</taxon>
        <taxon>Nocardia</taxon>
    </lineage>
</organism>
<proteinExistence type="predicted"/>
<evidence type="ECO:0008006" key="3">
    <source>
        <dbReference type="Google" id="ProtNLM"/>
    </source>
</evidence>
<evidence type="ECO:0000313" key="1">
    <source>
        <dbReference type="EMBL" id="SUA47335.1"/>
    </source>
</evidence>
<name>A0A378X3C8_9NOCA</name>
<dbReference type="EMBL" id="UGRU01000001">
    <property type="protein sequence ID" value="SUA47335.1"/>
    <property type="molecule type" value="Genomic_DNA"/>
</dbReference>
<reference evidence="1 2" key="1">
    <citation type="submission" date="2018-06" db="EMBL/GenBank/DDBJ databases">
        <authorList>
            <consortium name="Pathogen Informatics"/>
            <person name="Doyle S."/>
        </authorList>
    </citation>
    <scope>NUCLEOTIDE SEQUENCE [LARGE SCALE GENOMIC DNA]</scope>
    <source>
        <strain evidence="1 2">NCTC13184</strain>
    </source>
</reference>
<dbReference type="Proteomes" id="UP000255082">
    <property type="component" value="Unassembled WGS sequence"/>
</dbReference>
<protein>
    <recommendedName>
        <fullName evidence="3">Nucleotidyltransferase domain</fullName>
    </recommendedName>
</protein>
<sequence>MTTLTIRDWFTHTATVPAEARCQVNQQLAAYIGTVQRCAAEHLGDQVTVCVSGSLARGEPAVRRENNEYRLASDVDLVAVIHTADTAARVENFRLTLLRRHPEIETTVFTTGHREFAGVSGRFGTDLHSAATRPLAGPAPGLAAMPRLGKREGLEGVTHQLATRYDPGNAPGDSPWRVKTVLEALRAVADHGRGLNASATCSPTRPWVSCWTRPSSRS</sequence>
<gene>
    <name evidence="1" type="ORF">NCTC13184_05876</name>
</gene>
<dbReference type="OrthoDB" id="4516036at2"/>